<comment type="function">
    <text evidence="10">With NUS1, forms the dehydrodolichyl diphosphate synthase (DDS) complex, an essential component of the dolichol monophosphate (Dol-P) biosynthetic machinery. Adds multiple copies of isopentenyl pyrophosphate (IPP) to farnesyl pyrophosphate (FPP) to produce dehydrodolichyl diphosphate (Dedol-PP), a precursor of dolichol which is utilized as a sugar carrier in protein glycosylation in the endoplasmic reticulum (ER).</text>
</comment>
<dbReference type="InterPro" id="IPR018520">
    <property type="entry name" value="UPP_synth-like_CS"/>
</dbReference>
<sequence>MTTTVDSEWFPEEKYRVQKTWLQSFCTRVLKTGPVPKHIAFIMDGNRRFAKKESVEKAEGHRRGFDKMAEMLQWCLDFDIKEVTVYAFSTENFKRSKEEVDGLMELARQKFARLLQEKEQLMKHGVCIRVLGDLHLLPRDVQEVVAEAMYFSRNNTNAILNVCLAYTSRNEITNAMKEMAIGVDEGLLRPSDVSEELLEKCLYTSHSPDPDLLLRTSGEVRLSDFLLWQSNYSVLSFIEVLWPEFTTWHLYSAILHYQSNYASIAAAREANKHEQAERQQRSDLTCAVREMETRREQSHETSSSVNVQTHVQKYTQERQARVTKFLAHLEGKRAEYITSLLPETSNREIPIAKLIPTC</sequence>
<evidence type="ECO:0000256" key="2">
    <source>
        <dbReference type="ARBA" id="ARBA00004406"/>
    </source>
</evidence>
<evidence type="ECO:0000256" key="7">
    <source>
        <dbReference type="ARBA" id="ARBA00022842"/>
    </source>
</evidence>
<evidence type="ECO:0000256" key="9">
    <source>
        <dbReference type="ARBA" id="ARBA00047353"/>
    </source>
</evidence>
<dbReference type="GeneID" id="119745603"/>
<dbReference type="PANTHER" id="PTHR10291:SF43">
    <property type="entry name" value="DEHYDRODOLICHYL DIPHOSPHATE SYNTHASE COMPLEX SUBUNIT DHDDS"/>
    <property type="match status" value="1"/>
</dbReference>
<evidence type="ECO:0000256" key="1">
    <source>
        <dbReference type="ARBA" id="ARBA00001946"/>
    </source>
</evidence>
<dbReference type="OrthoDB" id="4173905at2759"/>
<dbReference type="AlphaFoldDB" id="A0A914BQS9"/>
<dbReference type="EC" id="2.5.1.-" evidence="12"/>
<dbReference type="RefSeq" id="XP_038078013.1">
    <property type="nucleotide sequence ID" value="XM_038222085.1"/>
</dbReference>
<dbReference type="PROSITE" id="PS01066">
    <property type="entry name" value="UPP_SYNTHASE"/>
    <property type="match status" value="1"/>
</dbReference>
<dbReference type="EnsemblMetazoa" id="XM_038222084.1">
    <property type="protein sequence ID" value="XP_038078012.1"/>
    <property type="gene ID" value="LOC119745603"/>
</dbReference>
<evidence type="ECO:0000313" key="13">
    <source>
        <dbReference type="EnsemblMetazoa" id="XP_038078011.1"/>
    </source>
</evidence>
<evidence type="ECO:0000256" key="11">
    <source>
        <dbReference type="ARBA" id="ARBA00064670"/>
    </source>
</evidence>
<evidence type="ECO:0000256" key="5">
    <source>
        <dbReference type="ARBA" id="ARBA00022679"/>
    </source>
</evidence>
<dbReference type="EnsemblMetazoa" id="XM_038222083.1">
    <property type="protein sequence ID" value="XP_038078011.1"/>
    <property type="gene ID" value="LOC119745603"/>
</dbReference>
<reference evidence="13" key="1">
    <citation type="submission" date="2022-11" db="UniProtKB">
        <authorList>
            <consortium name="EnsemblMetazoa"/>
        </authorList>
    </citation>
    <scope>IDENTIFICATION</scope>
</reference>
<keyword evidence="5 12" id="KW-0808">Transferase</keyword>
<proteinExistence type="inferred from homology"/>
<evidence type="ECO:0000256" key="8">
    <source>
        <dbReference type="ARBA" id="ARBA00023136"/>
    </source>
</evidence>
<evidence type="ECO:0000256" key="12">
    <source>
        <dbReference type="RuleBase" id="RU363018"/>
    </source>
</evidence>
<dbReference type="CTD" id="79947"/>
<dbReference type="HAMAP" id="MF_01139">
    <property type="entry name" value="ISPT"/>
    <property type="match status" value="1"/>
</dbReference>
<protein>
    <recommendedName>
        <fullName evidence="12">Alkyl transferase</fullName>
        <ecNumber evidence="12">2.5.1.-</ecNumber>
    </recommendedName>
</protein>
<dbReference type="Gene3D" id="3.40.1180.10">
    <property type="entry name" value="Decaprenyl diphosphate synthase-like"/>
    <property type="match status" value="1"/>
</dbReference>
<keyword evidence="8" id="KW-0472">Membrane</keyword>
<dbReference type="GO" id="GO:0016094">
    <property type="term" value="P:polyprenol biosynthetic process"/>
    <property type="evidence" value="ECO:0007669"/>
    <property type="project" value="TreeGrafter"/>
</dbReference>
<dbReference type="FunFam" id="3.40.1180.10:FF:000002">
    <property type="entry name" value="Alkyl transferase"/>
    <property type="match status" value="1"/>
</dbReference>
<organism evidence="13 14">
    <name type="scientific">Patiria miniata</name>
    <name type="common">Bat star</name>
    <name type="synonym">Asterina miniata</name>
    <dbReference type="NCBI Taxonomy" id="46514"/>
    <lineage>
        <taxon>Eukaryota</taxon>
        <taxon>Metazoa</taxon>
        <taxon>Echinodermata</taxon>
        <taxon>Eleutherozoa</taxon>
        <taxon>Asterozoa</taxon>
        <taxon>Asteroidea</taxon>
        <taxon>Valvatacea</taxon>
        <taxon>Valvatida</taxon>
        <taxon>Asterinidae</taxon>
        <taxon>Patiria</taxon>
    </lineage>
</organism>
<dbReference type="OMA" id="FDRRDLW"/>
<dbReference type="GO" id="GO:0045547">
    <property type="term" value="F:ditrans,polycis-polyprenyl diphosphate synthase [(2E,6E)-farnesyl diphosphate specific] activity"/>
    <property type="evidence" value="ECO:0007669"/>
    <property type="project" value="UniProtKB-EC"/>
</dbReference>
<dbReference type="InterPro" id="IPR001441">
    <property type="entry name" value="UPP_synth-like"/>
</dbReference>
<comment type="subcellular location">
    <subcellularLocation>
        <location evidence="2">Endoplasmic reticulum membrane</location>
        <topology evidence="2">Peripheral membrane protein</topology>
    </subcellularLocation>
</comment>
<evidence type="ECO:0000256" key="10">
    <source>
        <dbReference type="ARBA" id="ARBA00058504"/>
    </source>
</evidence>
<dbReference type="RefSeq" id="XP_038078011.1">
    <property type="nucleotide sequence ID" value="XM_038222083.1"/>
</dbReference>
<dbReference type="PANTHER" id="PTHR10291">
    <property type="entry name" value="DEHYDRODOLICHYL DIPHOSPHATE SYNTHASE FAMILY MEMBER"/>
    <property type="match status" value="1"/>
</dbReference>
<dbReference type="RefSeq" id="XP_038078012.1">
    <property type="nucleotide sequence ID" value="XM_038222084.1"/>
</dbReference>
<comment type="subunit">
    <text evidence="11">Forms an active dehydrodolichyl diphosphate synthase complex with NUS1.</text>
</comment>
<evidence type="ECO:0000256" key="4">
    <source>
        <dbReference type="ARBA" id="ARBA00005432"/>
    </source>
</evidence>
<dbReference type="InterPro" id="IPR036424">
    <property type="entry name" value="UPP_synth-like_sf"/>
</dbReference>
<evidence type="ECO:0000313" key="14">
    <source>
        <dbReference type="Proteomes" id="UP000887568"/>
    </source>
</evidence>
<keyword evidence="7" id="KW-0460">Magnesium</keyword>
<evidence type="ECO:0000256" key="6">
    <source>
        <dbReference type="ARBA" id="ARBA00022824"/>
    </source>
</evidence>
<dbReference type="CDD" id="cd00475">
    <property type="entry name" value="Cis_IPPS"/>
    <property type="match status" value="1"/>
</dbReference>
<dbReference type="SUPFAM" id="SSF64005">
    <property type="entry name" value="Undecaprenyl diphosphate synthase"/>
    <property type="match status" value="1"/>
</dbReference>
<accession>A0A914BQS9</accession>
<comment type="catalytic activity">
    <reaction evidence="9">
        <text>n isopentenyl diphosphate + (2E,6E)-farnesyl diphosphate = a di-trans,poly-cis-polyprenyl diphosphate + n diphosphate</text>
        <dbReference type="Rhea" id="RHEA:53008"/>
        <dbReference type="Rhea" id="RHEA-COMP:19494"/>
        <dbReference type="ChEBI" id="CHEBI:33019"/>
        <dbReference type="ChEBI" id="CHEBI:128769"/>
        <dbReference type="ChEBI" id="CHEBI:136960"/>
        <dbReference type="ChEBI" id="CHEBI:175763"/>
        <dbReference type="EC" id="2.5.1.87"/>
    </reaction>
</comment>
<name>A0A914BQS9_PATMI</name>
<dbReference type="EnsemblMetazoa" id="XM_038222085.1">
    <property type="protein sequence ID" value="XP_038078013.1"/>
    <property type="gene ID" value="LOC119745603"/>
</dbReference>
<dbReference type="GO" id="GO:1904423">
    <property type="term" value="C:dehydrodolichyl diphosphate synthase complex"/>
    <property type="evidence" value="ECO:0007669"/>
    <property type="project" value="TreeGrafter"/>
</dbReference>
<dbReference type="Proteomes" id="UP000887568">
    <property type="component" value="Unplaced"/>
</dbReference>
<dbReference type="NCBIfam" id="TIGR00055">
    <property type="entry name" value="uppS"/>
    <property type="match status" value="1"/>
</dbReference>
<keyword evidence="14" id="KW-1185">Reference proteome</keyword>
<comment type="cofactor">
    <cofactor evidence="1">
        <name>Mg(2+)</name>
        <dbReference type="ChEBI" id="CHEBI:18420"/>
    </cofactor>
</comment>
<comment type="similarity">
    <text evidence="4 12">Belongs to the UPP synthase family.</text>
</comment>
<comment type="pathway">
    <text evidence="3">Protein modification; protein glycosylation.</text>
</comment>
<dbReference type="Pfam" id="PF01255">
    <property type="entry name" value="Prenyltransf"/>
    <property type="match status" value="1"/>
</dbReference>
<evidence type="ECO:0000256" key="3">
    <source>
        <dbReference type="ARBA" id="ARBA00004922"/>
    </source>
</evidence>
<keyword evidence="6" id="KW-0256">Endoplasmic reticulum</keyword>
<dbReference type="GO" id="GO:0005789">
    <property type="term" value="C:endoplasmic reticulum membrane"/>
    <property type="evidence" value="ECO:0007669"/>
    <property type="project" value="UniProtKB-SubCell"/>
</dbReference>